<proteinExistence type="predicted"/>
<accession>A0AAE1DC82</accession>
<dbReference type="Proteomes" id="UP001283361">
    <property type="component" value="Unassembled WGS sequence"/>
</dbReference>
<gene>
    <name evidence="1" type="ORF">RRG08_039270</name>
</gene>
<keyword evidence="2" id="KW-1185">Reference proteome</keyword>
<organism evidence="1 2">
    <name type="scientific">Elysia crispata</name>
    <name type="common">lettuce slug</name>
    <dbReference type="NCBI Taxonomy" id="231223"/>
    <lineage>
        <taxon>Eukaryota</taxon>
        <taxon>Metazoa</taxon>
        <taxon>Spiralia</taxon>
        <taxon>Lophotrochozoa</taxon>
        <taxon>Mollusca</taxon>
        <taxon>Gastropoda</taxon>
        <taxon>Heterobranchia</taxon>
        <taxon>Euthyneura</taxon>
        <taxon>Panpulmonata</taxon>
        <taxon>Sacoglossa</taxon>
        <taxon>Placobranchoidea</taxon>
        <taxon>Plakobranchidae</taxon>
        <taxon>Elysia</taxon>
    </lineage>
</organism>
<evidence type="ECO:0000313" key="2">
    <source>
        <dbReference type="Proteomes" id="UP001283361"/>
    </source>
</evidence>
<comment type="caution">
    <text evidence="1">The sequence shown here is derived from an EMBL/GenBank/DDBJ whole genome shotgun (WGS) entry which is preliminary data.</text>
</comment>
<dbReference type="AlphaFoldDB" id="A0AAE1DC82"/>
<evidence type="ECO:0000313" key="1">
    <source>
        <dbReference type="EMBL" id="KAK3764098.1"/>
    </source>
</evidence>
<name>A0AAE1DC82_9GAST</name>
<reference evidence="1" key="1">
    <citation type="journal article" date="2023" name="G3 (Bethesda)">
        <title>A reference genome for the long-term kleptoplast-retaining sea slug Elysia crispata morphotype clarki.</title>
        <authorList>
            <person name="Eastman K.E."/>
            <person name="Pendleton A.L."/>
            <person name="Shaikh M.A."/>
            <person name="Suttiyut T."/>
            <person name="Ogas R."/>
            <person name="Tomko P."/>
            <person name="Gavelis G."/>
            <person name="Widhalm J.R."/>
            <person name="Wisecaver J.H."/>
        </authorList>
    </citation>
    <scope>NUCLEOTIDE SEQUENCE</scope>
    <source>
        <strain evidence="1">ECLA1</strain>
    </source>
</reference>
<protein>
    <submittedName>
        <fullName evidence="1">Uncharacterized protein</fullName>
    </submittedName>
</protein>
<sequence>MFRPLCAIFERGKPATLLSTREGGDQGPPPWVSNAACLQRSPSAARSFSPLISMPGDKLFLVPWQEKLAWNRTYGQVFLHRLWFGFHN</sequence>
<dbReference type="EMBL" id="JAWDGP010004468">
    <property type="protein sequence ID" value="KAK3764098.1"/>
    <property type="molecule type" value="Genomic_DNA"/>
</dbReference>